<name>A0A210PHU1_MIZYE</name>
<dbReference type="OrthoDB" id="6157674at2759"/>
<keyword evidence="2" id="KW-1133">Transmembrane helix</keyword>
<feature type="region of interest" description="Disordered" evidence="1">
    <location>
        <begin position="1"/>
        <end position="29"/>
    </location>
</feature>
<comment type="caution">
    <text evidence="3">The sequence shown here is derived from an EMBL/GenBank/DDBJ whole genome shotgun (WGS) entry which is preliminary data.</text>
</comment>
<keyword evidence="4" id="KW-1185">Reference proteome</keyword>
<evidence type="ECO:0000313" key="4">
    <source>
        <dbReference type="Proteomes" id="UP000242188"/>
    </source>
</evidence>
<feature type="compositionally biased region" description="Polar residues" evidence="1">
    <location>
        <begin position="1"/>
        <end position="25"/>
    </location>
</feature>
<proteinExistence type="predicted"/>
<feature type="transmembrane region" description="Helical" evidence="2">
    <location>
        <begin position="110"/>
        <end position="128"/>
    </location>
</feature>
<sequence>MTSIADLEPSSTDPTAVVETSSESTPPLPNVVTSVKLELTSLPTATEKTGTISATCSTCSCIKPTPVDQNKLEESLSKLKEQLLINPKKLSSYKRALTSAPGDRQSSANIGYIGILVLCLVPGIIILLDMGRLIREFKQFIIRLRNSQRTTAKITPIERT</sequence>
<accession>A0A210PHU1</accession>
<protein>
    <submittedName>
        <fullName evidence="3">Uncharacterized protein</fullName>
    </submittedName>
</protein>
<dbReference type="EMBL" id="NEDP02076688">
    <property type="protein sequence ID" value="OWF35996.1"/>
    <property type="molecule type" value="Genomic_DNA"/>
</dbReference>
<dbReference type="AlphaFoldDB" id="A0A210PHU1"/>
<keyword evidence="2" id="KW-0472">Membrane</keyword>
<evidence type="ECO:0000256" key="2">
    <source>
        <dbReference type="SAM" id="Phobius"/>
    </source>
</evidence>
<dbReference type="Proteomes" id="UP000242188">
    <property type="component" value="Unassembled WGS sequence"/>
</dbReference>
<organism evidence="3 4">
    <name type="scientific">Mizuhopecten yessoensis</name>
    <name type="common">Japanese scallop</name>
    <name type="synonym">Patinopecten yessoensis</name>
    <dbReference type="NCBI Taxonomy" id="6573"/>
    <lineage>
        <taxon>Eukaryota</taxon>
        <taxon>Metazoa</taxon>
        <taxon>Spiralia</taxon>
        <taxon>Lophotrochozoa</taxon>
        <taxon>Mollusca</taxon>
        <taxon>Bivalvia</taxon>
        <taxon>Autobranchia</taxon>
        <taxon>Pteriomorphia</taxon>
        <taxon>Pectinida</taxon>
        <taxon>Pectinoidea</taxon>
        <taxon>Pectinidae</taxon>
        <taxon>Mizuhopecten</taxon>
    </lineage>
</organism>
<evidence type="ECO:0000313" key="3">
    <source>
        <dbReference type="EMBL" id="OWF35996.1"/>
    </source>
</evidence>
<keyword evidence="2" id="KW-0812">Transmembrane</keyword>
<gene>
    <name evidence="3" type="ORF">KP79_PYT18036</name>
</gene>
<reference evidence="3 4" key="1">
    <citation type="journal article" date="2017" name="Nat. Ecol. Evol.">
        <title>Scallop genome provides insights into evolution of bilaterian karyotype and development.</title>
        <authorList>
            <person name="Wang S."/>
            <person name="Zhang J."/>
            <person name="Jiao W."/>
            <person name="Li J."/>
            <person name="Xun X."/>
            <person name="Sun Y."/>
            <person name="Guo X."/>
            <person name="Huan P."/>
            <person name="Dong B."/>
            <person name="Zhang L."/>
            <person name="Hu X."/>
            <person name="Sun X."/>
            <person name="Wang J."/>
            <person name="Zhao C."/>
            <person name="Wang Y."/>
            <person name="Wang D."/>
            <person name="Huang X."/>
            <person name="Wang R."/>
            <person name="Lv J."/>
            <person name="Li Y."/>
            <person name="Zhang Z."/>
            <person name="Liu B."/>
            <person name="Lu W."/>
            <person name="Hui Y."/>
            <person name="Liang J."/>
            <person name="Zhou Z."/>
            <person name="Hou R."/>
            <person name="Li X."/>
            <person name="Liu Y."/>
            <person name="Li H."/>
            <person name="Ning X."/>
            <person name="Lin Y."/>
            <person name="Zhao L."/>
            <person name="Xing Q."/>
            <person name="Dou J."/>
            <person name="Li Y."/>
            <person name="Mao J."/>
            <person name="Guo H."/>
            <person name="Dou H."/>
            <person name="Li T."/>
            <person name="Mu C."/>
            <person name="Jiang W."/>
            <person name="Fu Q."/>
            <person name="Fu X."/>
            <person name="Miao Y."/>
            <person name="Liu J."/>
            <person name="Yu Q."/>
            <person name="Li R."/>
            <person name="Liao H."/>
            <person name="Li X."/>
            <person name="Kong Y."/>
            <person name="Jiang Z."/>
            <person name="Chourrout D."/>
            <person name="Li R."/>
            <person name="Bao Z."/>
        </authorList>
    </citation>
    <scope>NUCLEOTIDE SEQUENCE [LARGE SCALE GENOMIC DNA]</scope>
    <source>
        <strain evidence="3 4">PY_sf001</strain>
    </source>
</reference>
<evidence type="ECO:0000256" key="1">
    <source>
        <dbReference type="SAM" id="MobiDB-lite"/>
    </source>
</evidence>